<organism evidence="2 3">
    <name type="scientific">Plicaturopsis crispa FD-325 SS-3</name>
    <dbReference type="NCBI Taxonomy" id="944288"/>
    <lineage>
        <taxon>Eukaryota</taxon>
        <taxon>Fungi</taxon>
        <taxon>Dikarya</taxon>
        <taxon>Basidiomycota</taxon>
        <taxon>Agaricomycotina</taxon>
        <taxon>Agaricomycetes</taxon>
        <taxon>Agaricomycetidae</taxon>
        <taxon>Amylocorticiales</taxon>
        <taxon>Amylocorticiaceae</taxon>
        <taxon>Plicatura</taxon>
        <taxon>Plicaturopsis crispa</taxon>
    </lineage>
</organism>
<accession>A0A0C9SPJ1</accession>
<evidence type="ECO:0000256" key="1">
    <source>
        <dbReference type="SAM" id="MobiDB-lite"/>
    </source>
</evidence>
<dbReference type="AlphaFoldDB" id="A0A0C9SPJ1"/>
<protein>
    <submittedName>
        <fullName evidence="2">Uncharacterized protein</fullName>
    </submittedName>
</protein>
<feature type="region of interest" description="Disordered" evidence="1">
    <location>
        <begin position="37"/>
        <end position="71"/>
    </location>
</feature>
<reference evidence="2 3" key="1">
    <citation type="submission" date="2014-06" db="EMBL/GenBank/DDBJ databases">
        <title>Evolutionary Origins and Diversification of the Mycorrhizal Mutualists.</title>
        <authorList>
            <consortium name="DOE Joint Genome Institute"/>
            <consortium name="Mycorrhizal Genomics Consortium"/>
            <person name="Kohler A."/>
            <person name="Kuo A."/>
            <person name="Nagy L.G."/>
            <person name="Floudas D."/>
            <person name="Copeland A."/>
            <person name="Barry K.W."/>
            <person name="Cichocki N."/>
            <person name="Veneault-Fourrey C."/>
            <person name="LaButti K."/>
            <person name="Lindquist E.A."/>
            <person name="Lipzen A."/>
            <person name="Lundell T."/>
            <person name="Morin E."/>
            <person name="Murat C."/>
            <person name="Riley R."/>
            <person name="Ohm R."/>
            <person name="Sun H."/>
            <person name="Tunlid A."/>
            <person name="Henrissat B."/>
            <person name="Grigoriev I.V."/>
            <person name="Hibbett D.S."/>
            <person name="Martin F."/>
        </authorList>
    </citation>
    <scope>NUCLEOTIDE SEQUENCE [LARGE SCALE GENOMIC DNA]</scope>
    <source>
        <strain evidence="2 3">FD-325 SS-3</strain>
    </source>
</reference>
<dbReference type="EMBL" id="KN832770">
    <property type="protein sequence ID" value="KII82682.1"/>
    <property type="molecule type" value="Genomic_DNA"/>
</dbReference>
<dbReference type="OrthoDB" id="3208495at2759"/>
<evidence type="ECO:0000313" key="2">
    <source>
        <dbReference type="EMBL" id="KII82682.1"/>
    </source>
</evidence>
<sequence length="79" mass="8731">MTIYRLMQWFNSGSSLKSAGEVTRLAAEVLTAEDFDPSELKGFNAQRENKRFDSAQSPQADGPPGDGWIRDNVVIDVPT</sequence>
<proteinExistence type="predicted"/>
<feature type="non-terminal residue" evidence="2">
    <location>
        <position position="79"/>
    </location>
</feature>
<evidence type="ECO:0000313" key="3">
    <source>
        <dbReference type="Proteomes" id="UP000053263"/>
    </source>
</evidence>
<gene>
    <name evidence="2" type="ORF">PLICRDRAFT_64693</name>
</gene>
<name>A0A0C9SPJ1_PLICR</name>
<dbReference type="Proteomes" id="UP000053263">
    <property type="component" value="Unassembled WGS sequence"/>
</dbReference>
<keyword evidence="3" id="KW-1185">Reference proteome</keyword>
<dbReference type="HOGENOM" id="CLU_2612608_0_0_1"/>